<dbReference type="InterPro" id="IPR018197">
    <property type="entry name" value="Glycerate_kinase_RE-like"/>
</dbReference>
<dbReference type="EMBL" id="JAATLK010000001">
    <property type="protein sequence ID" value="NIZ46311.1"/>
    <property type="molecule type" value="Genomic_DNA"/>
</dbReference>
<reference evidence="1" key="1">
    <citation type="submission" date="2020-03" db="EMBL/GenBank/DDBJ databases">
        <title>Spirochaetal bacteria isolated from arthropods constitute a novel genus Entomospira genus novum within the order Spirochaetales.</title>
        <authorList>
            <person name="Grana-Miraglia L."/>
            <person name="Sikutova S."/>
            <person name="Fingerle V."/>
            <person name="Sing A."/>
            <person name="Castillo-Ramirez S."/>
            <person name="Margos G."/>
            <person name="Rudolf I."/>
        </authorList>
    </citation>
    <scope>NUCLEOTIDE SEQUENCE</scope>
    <source>
        <strain evidence="1">BR208</strain>
    </source>
</reference>
<evidence type="ECO:0000313" key="2">
    <source>
        <dbReference type="Proteomes" id="UP000752013"/>
    </source>
</evidence>
<dbReference type="Proteomes" id="UP000752013">
    <property type="component" value="Unassembled WGS sequence"/>
</dbReference>
<evidence type="ECO:0000313" key="1">
    <source>
        <dbReference type="EMBL" id="NIZ46311.1"/>
    </source>
</evidence>
<dbReference type="RefSeq" id="WP_167702782.1">
    <property type="nucleotide sequence ID" value="NZ_CP118168.1"/>
</dbReference>
<sequence length="81" mass="9057">MAFLSTSLQKGVASVAKKFNKPVITIYGSLGKEYEDVFRVGINTVMPIIHQVDSLERILAAGYDSLYKPSRNISRLIRINI</sequence>
<dbReference type="Gene3D" id="3.40.50.10350">
    <property type="entry name" value="Glycerate kinase, domain 1"/>
    <property type="match status" value="1"/>
</dbReference>
<dbReference type="SUPFAM" id="SSF110738">
    <property type="entry name" value="Glycerate kinase I"/>
    <property type="match status" value="1"/>
</dbReference>
<protein>
    <submittedName>
        <fullName evidence="1">Uncharacterized protein</fullName>
    </submittedName>
</protein>
<dbReference type="Pfam" id="PF02595">
    <property type="entry name" value="Gly_kinase"/>
    <property type="match status" value="1"/>
</dbReference>
<dbReference type="GO" id="GO:0008887">
    <property type="term" value="F:glycerate kinase activity"/>
    <property type="evidence" value="ECO:0007669"/>
    <property type="project" value="InterPro"/>
</dbReference>
<organism evidence="1 2">
    <name type="scientific">Entomospira nematocerorum</name>
    <dbReference type="NCBI Taxonomy" id="2719987"/>
    <lineage>
        <taxon>Bacteria</taxon>
        <taxon>Pseudomonadati</taxon>
        <taxon>Spirochaetota</taxon>
        <taxon>Spirochaetia</taxon>
        <taxon>Spirochaetales</taxon>
        <taxon>Spirochaetaceae</taxon>
        <taxon>Entomospira</taxon>
    </lineage>
</organism>
<dbReference type="InterPro" id="IPR004381">
    <property type="entry name" value="Glycerate_kinase"/>
</dbReference>
<dbReference type="AlphaFoldDB" id="A0A968GFP1"/>
<proteinExistence type="predicted"/>
<dbReference type="GO" id="GO:0031388">
    <property type="term" value="P:organic acid phosphorylation"/>
    <property type="evidence" value="ECO:0007669"/>
    <property type="project" value="InterPro"/>
</dbReference>
<dbReference type="InterPro" id="IPR036129">
    <property type="entry name" value="Glycerate_kinase_sf"/>
</dbReference>
<comment type="caution">
    <text evidence="1">The sequence shown here is derived from an EMBL/GenBank/DDBJ whole genome shotgun (WGS) entry which is preliminary data.</text>
</comment>
<keyword evidence="2" id="KW-1185">Reference proteome</keyword>
<gene>
    <name evidence="1" type="ORF">HCT46_00010</name>
</gene>
<accession>A0A968GFP1</accession>
<name>A0A968GFP1_9SPIO</name>